<evidence type="ECO:0000313" key="2">
    <source>
        <dbReference type="EMBL" id="OBZ69029.1"/>
    </source>
</evidence>
<protein>
    <submittedName>
        <fullName evidence="2">Uncharacterized protein</fullName>
    </submittedName>
</protein>
<feature type="compositionally biased region" description="Polar residues" evidence="1">
    <location>
        <begin position="140"/>
        <end position="155"/>
    </location>
</feature>
<dbReference type="AlphaFoldDB" id="A0A1C7LYC8"/>
<sequence>MLTPAPHSRLAPPNDPSSSSSSRPQAVASSSQGKSSAFVQPTSHGNVSVKQSDGVQNGTVLFLDLHNLSKRQFMESDATAEDKWSRSSKRRKIDRASENRAAANSAMTPQLAFVLNPTPPTEAKPTGESLRDASLRRHQSSATCDSSNVHTSAAESQKRNPDKQRSRENRAKIVERLSRTSPDRAQPAAQLTTREYSLQKRVQGSASQPMPHPALQTLVTNKSRHHSPEIVNELSMQDDVQEIDLQRRHKLEVQFREQMAQGRRPGLVIPRLQCLDSQEEE</sequence>
<feature type="region of interest" description="Disordered" evidence="1">
    <location>
        <begin position="1"/>
        <end position="55"/>
    </location>
</feature>
<reference evidence="2 3" key="1">
    <citation type="submission" date="2016-03" db="EMBL/GenBank/DDBJ databases">
        <title>Whole genome sequencing of Grifola frondosa 9006-11.</title>
        <authorList>
            <person name="Min B."/>
            <person name="Park H."/>
            <person name="Kim J.-G."/>
            <person name="Cho H."/>
            <person name="Oh Y.-L."/>
            <person name="Kong W.-S."/>
            <person name="Choi I.-G."/>
        </authorList>
    </citation>
    <scope>NUCLEOTIDE SEQUENCE [LARGE SCALE GENOMIC DNA]</scope>
    <source>
        <strain evidence="2 3">9006-11</strain>
    </source>
</reference>
<feature type="compositionally biased region" description="Basic and acidic residues" evidence="1">
    <location>
        <begin position="156"/>
        <end position="169"/>
    </location>
</feature>
<feature type="compositionally biased region" description="Low complexity" evidence="1">
    <location>
        <begin position="16"/>
        <end position="31"/>
    </location>
</feature>
<gene>
    <name evidence="2" type="ORF">A0H81_11235</name>
</gene>
<dbReference type="Proteomes" id="UP000092993">
    <property type="component" value="Unassembled WGS sequence"/>
</dbReference>
<accession>A0A1C7LYC8</accession>
<evidence type="ECO:0000313" key="3">
    <source>
        <dbReference type="Proteomes" id="UP000092993"/>
    </source>
</evidence>
<feature type="region of interest" description="Disordered" evidence="1">
    <location>
        <begin position="70"/>
        <end position="169"/>
    </location>
</feature>
<comment type="caution">
    <text evidence="2">The sequence shown here is derived from an EMBL/GenBank/DDBJ whole genome shotgun (WGS) entry which is preliminary data.</text>
</comment>
<keyword evidence="3" id="KW-1185">Reference proteome</keyword>
<evidence type="ECO:0000256" key="1">
    <source>
        <dbReference type="SAM" id="MobiDB-lite"/>
    </source>
</evidence>
<feature type="compositionally biased region" description="Polar residues" evidence="1">
    <location>
        <begin position="32"/>
        <end position="55"/>
    </location>
</feature>
<dbReference type="EMBL" id="LUGG01000019">
    <property type="protein sequence ID" value="OBZ69029.1"/>
    <property type="molecule type" value="Genomic_DNA"/>
</dbReference>
<organism evidence="2 3">
    <name type="scientific">Grifola frondosa</name>
    <name type="common">Maitake</name>
    <name type="synonym">Polyporus frondosus</name>
    <dbReference type="NCBI Taxonomy" id="5627"/>
    <lineage>
        <taxon>Eukaryota</taxon>
        <taxon>Fungi</taxon>
        <taxon>Dikarya</taxon>
        <taxon>Basidiomycota</taxon>
        <taxon>Agaricomycotina</taxon>
        <taxon>Agaricomycetes</taxon>
        <taxon>Polyporales</taxon>
        <taxon>Grifolaceae</taxon>
        <taxon>Grifola</taxon>
    </lineage>
</organism>
<proteinExistence type="predicted"/>
<name>A0A1C7LYC8_GRIFR</name>